<gene>
    <name evidence="10" type="primary">folA</name>
    <name evidence="10" type="ORF">ERCILAFE3058_593</name>
</gene>
<dbReference type="EC" id="1.5.1.3" evidence="3 8"/>
<dbReference type="AlphaFoldDB" id="A0A451DDG4"/>
<protein>
    <recommendedName>
        <fullName evidence="3 8">Dihydrofolate reductase</fullName>
        <ecNumber evidence="3 8">1.5.1.3</ecNumber>
    </recommendedName>
</protein>
<comment type="function">
    <text evidence="7 8">Key enzyme in folate metabolism. Catalyzes an essential reaction for de novo glycine and purine synthesis, and for DNA precursor synthesis.</text>
</comment>
<name>A0A451DDG4_9GAMM</name>
<dbReference type="OrthoDB" id="9804315at2"/>
<dbReference type="SUPFAM" id="SSF53597">
    <property type="entry name" value="Dihydrofolate reductase-like"/>
    <property type="match status" value="1"/>
</dbReference>
<evidence type="ECO:0000256" key="3">
    <source>
        <dbReference type="ARBA" id="ARBA00012856"/>
    </source>
</evidence>
<dbReference type="GO" id="GO:0046655">
    <property type="term" value="P:folic acid metabolic process"/>
    <property type="evidence" value="ECO:0007669"/>
    <property type="project" value="TreeGrafter"/>
</dbReference>
<dbReference type="InterPro" id="IPR012259">
    <property type="entry name" value="DHFR"/>
</dbReference>
<dbReference type="NCBIfam" id="NF008037">
    <property type="entry name" value="PRK10769.1"/>
    <property type="match status" value="1"/>
</dbReference>
<dbReference type="RefSeq" id="WP_157990079.1">
    <property type="nucleotide sequence ID" value="NZ_LR217720.1"/>
</dbReference>
<evidence type="ECO:0000313" key="10">
    <source>
        <dbReference type="EMBL" id="VFP84508.1"/>
    </source>
</evidence>
<evidence type="ECO:0000256" key="5">
    <source>
        <dbReference type="ARBA" id="ARBA00022857"/>
    </source>
</evidence>
<dbReference type="GO" id="GO:0004146">
    <property type="term" value="F:dihydrofolate reductase activity"/>
    <property type="evidence" value="ECO:0007669"/>
    <property type="project" value="UniProtKB-EC"/>
</dbReference>
<feature type="domain" description="DHFR" evidence="9">
    <location>
        <begin position="1"/>
        <end position="159"/>
    </location>
</feature>
<dbReference type="UniPathway" id="UPA00077">
    <property type="reaction ID" value="UER00158"/>
</dbReference>
<keyword evidence="6 8" id="KW-0560">Oxidoreductase</keyword>
<dbReference type="InterPro" id="IPR024072">
    <property type="entry name" value="DHFR-like_dom_sf"/>
</dbReference>
<comment type="pathway">
    <text evidence="1 8">Cofactor biosynthesis; tetrahydrofolate biosynthesis; 5,6,7,8-tetrahydrofolate from 7,8-dihydrofolate: step 1/1.</text>
</comment>
<dbReference type="GO" id="GO:0005829">
    <property type="term" value="C:cytosol"/>
    <property type="evidence" value="ECO:0007669"/>
    <property type="project" value="TreeGrafter"/>
</dbReference>
<evidence type="ECO:0000259" key="9">
    <source>
        <dbReference type="PROSITE" id="PS51330"/>
    </source>
</evidence>
<proteinExistence type="inferred from homology"/>
<reference evidence="10 11" key="1">
    <citation type="submission" date="2019-02" db="EMBL/GenBank/DDBJ databases">
        <authorList>
            <person name="Manzano-Marin A."/>
            <person name="Manzano-Marin A."/>
        </authorList>
    </citation>
    <scope>NUCLEOTIDE SEQUENCE [LARGE SCALE GENOMIC DNA]</scope>
    <source>
        <strain evidence="10 11">ErCilaricifoliae</strain>
    </source>
</reference>
<evidence type="ECO:0000313" key="11">
    <source>
        <dbReference type="Proteomes" id="UP000294418"/>
    </source>
</evidence>
<keyword evidence="4 8" id="KW-0554">One-carbon metabolism</keyword>
<evidence type="ECO:0000256" key="1">
    <source>
        <dbReference type="ARBA" id="ARBA00004903"/>
    </source>
</evidence>
<dbReference type="PROSITE" id="PS51330">
    <property type="entry name" value="DHFR_2"/>
    <property type="match status" value="1"/>
</dbReference>
<dbReference type="InterPro" id="IPR001796">
    <property type="entry name" value="DHFR_dom"/>
</dbReference>
<dbReference type="PANTHER" id="PTHR48069:SF3">
    <property type="entry name" value="DIHYDROFOLATE REDUCTASE"/>
    <property type="match status" value="1"/>
</dbReference>
<accession>A0A451DDG4</accession>
<dbReference type="GO" id="GO:0006730">
    <property type="term" value="P:one-carbon metabolic process"/>
    <property type="evidence" value="ECO:0007669"/>
    <property type="project" value="UniProtKB-KW"/>
</dbReference>
<dbReference type="PRINTS" id="PR00070">
    <property type="entry name" value="DHFR"/>
</dbReference>
<dbReference type="PANTHER" id="PTHR48069">
    <property type="entry name" value="DIHYDROFOLATE REDUCTASE"/>
    <property type="match status" value="1"/>
</dbReference>
<comment type="similarity">
    <text evidence="2 8">Belongs to the dihydrofolate reductase family.</text>
</comment>
<evidence type="ECO:0000256" key="8">
    <source>
        <dbReference type="PIRNR" id="PIRNR000194"/>
    </source>
</evidence>
<dbReference type="Gene3D" id="3.40.430.10">
    <property type="entry name" value="Dihydrofolate Reductase, subunit A"/>
    <property type="match status" value="1"/>
</dbReference>
<evidence type="ECO:0000256" key="7">
    <source>
        <dbReference type="ARBA" id="ARBA00025067"/>
    </source>
</evidence>
<evidence type="ECO:0000256" key="2">
    <source>
        <dbReference type="ARBA" id="ARBA00009539"/>
    </source>
</evidence>
<dbReference type="Pfam" id="PF00186">
    <property type="entry name" value="DHFR_1"/>
    <property type="match status" value="1"/>
</dbReference>
<dbReference type="EMBL" id="LR217720">
    <property type="protein sequence ID" value="VFP84508.1"/>
    <property type="molecule type" value="Genomic_DNA"/>
</dbReference>
<keyword evidence="5 8" id="KW-0521">NADP</keyword>
<dbReference type="CDD" id="cd00209">
    <property type="entry name" value="DHFR"/>
    <property type="match status" value="1"/>
</dbReference>
<evidence type="ECO:0000256" key="6">
    <source>
        <dbReference type="ARBA" id="ARBA00023002"/>
    </source>
</evidence>
<dbReference type="GO" id="GO:0070401">
    <property type="term" value="F:NADP+ binding"/>
    <property type="evidence" value="ECO:0007669"/>
    <property type="project" value="UniProtKB-ARBA"/>
</dbReference>
<dbReference type="GO" id="GO:0046452">
    <property type="term" value="P:dihydrofolate metabolic process"/>
    <property type="evidence" value="ECO:0007669"/>
    <property type="project" value="TreeGrafter"/>
</dbReference>
<sequence length="178" mass="20575">MISLIAAVTINDIIGRQSTIPWFLPADLDWFQKNTLNKPIIMGRCTWDSLPFPLSGRVNIILSRFPRISTAMVRWVTNIEDVFSAAGEVPELMVIGGGEVYQQFISSAQRLYLTHINKIVIGDTHFPHYERTQWKEIFSQYYERNAHNKYDLFFEILERSTIPEKVFSAEKTTSSVKN</sequence>
<dbReference type="Proteomes" id="UP000294418">
    <property type="component" value="Chromosome"/>
</dbReference>
<organism evidence="10 11">
    <name type="scientific">Candidatus Erwinia haradaeae</name>
    <dbReference type="NCBI Taxonomy" id="1922217"/>
    <lineage>
        <taxon>Bacteria</taxon>
        <taxon>Pseudomonadati</taxon>
        <taxon>Pseudomonadota</taxon>
        <taxon>Gammaproteobacteria</taxon>
        <taxon>Enterobacterales</taxon>
        <taxon>Erwiniaceae</taxon>
        <taxon>Erwinia</taxon>
    </lineage>
</organism>
<comment type="catalytic activity">
    <reaction evidence="8">
        <text>(6S)-5,6,7,8-tetrahydrofolate + NADP(+) = 7,8-dihydrofolate + NADPH + H(+)</text>
        <dbReference type="Rhea" id="RHEA:15009"/>
        <dbReference type="ChEBI" id="CHEBI:15378"/>
        <dbReference type="ChEBI" id="CHEBI:57451"/>
        <dbReference type="ChEBI" id="CHEBI:57453"/>
        <dbReference type="ChEBI" id="CHEBI:57783"/>
        <dbReference type="ChEBI" id="CHEBI:58349"/>
        <dbReference type="EC" id="1.5.1.3"/>
    </reaction>
</comment>
<dbReference type="GO" id="GO:0046654">
    <property type="term" value="P:tetrahydrofolate biosynthetic process"/>
    <property type="evidence" value="ECO:0007669"/>
    <property type="project" value="UniProtKB-UniPathway"/>
</dbReference>
<dbReference type="PIRSF" id="PIRSF000194">
    <property type="entry name" value="DHFR"/>
    <property type="match status" value="1"/>
</dbReference>
<dbReference type="FunFam" id="3.40.430.10:FF:000001">
    <property type="entry name" value="Dihydrofolate reductase"/>
    <property type="match status" value="1"/>
</dbReference>
<evidence type="ECO:0000256" key="4">
    <source>
        <dbReference type="ARBA" id="ARBA00022563"/>
    </source>
</evidence>